<dbReference type="InterPro" id="IPR036524">
    <property type="entry name" value="Frataxin/CyaY_sf"/>
</dbReference>
<dbReference type="GO" id="GO:0004322">
    <property type="term" value="F:ferroxidase activity"/>
    <property type="evidence" value="ECO:0007669"/>
    <property type="project" value="UniProtKB-EC"/>
</dbReference>
<evidence type="ECO:0000256" key="5">
    <source>
        <dbReference type="ARBA" id="ARBA00022448"/>
    </source>
</evidence>
<evidence type="ECO:0000256" key="9">
    <source>
        <dbReference type="ARBA" id="ARBA00023004"/>
    </source>
</evidence>
<evidence type="ECO:0000313" key="15">
    <source>
        <dbReference type="EnsemblPlants" id="Pp3c9_21390V3.1"/>
    </source>
</evidence>
<dbReference type="GO" id="GO:0034986">
    <property type="term" value="F:iron chaperone activity"/>
    <property type="evidence" value="ECO:0000318"/>
    <property type="project" value="GO_Central"/>
</dbReference>
<dbReference type="GO" id="GO:0016226">
    <property type="term" value="P:iron-sulfur cluster assembly"/>
    <property type="evidence" value="ECO:0000318"/>
    <property type="project" value="GO_Central"/>
</dbReference>
<accession>A0A2K1K441</accession>
<dbReference type="InterPro" id="IPR020895">
    <property type="entry name" value="Frataxin_CS"/>
</dbReference>
<dbReference type="FunFam" id="3.30.920.10:FF:000003">
    <property type="entry name" value="Frataxin, mitochondrial"/>
    <property type="match status" value="1"/>
</dbReference>
<evidence type="ECO:0000256" key="11">
    <source>
        <dbReference type="ARBA" id="ARBA00023128"/>
    </source>
</evidence>
<reference evidence="14 16" key="2">
    <citation type="journal article" date="2018" name="Plant J.">
        <title>The Physcomitrella patens chromosome-scale assembly reveals moss genome structure and evolution.</title>
        <authorList>
            <person name="Lang D."/>
            <person name="Ullrich K.K."/>
            <person name="Murat F."/>
            <person name="Fuchs J."/>
            <person name="Jenkins J."/>
            <person name="Haas F.B."/>
            <person name="Piednoel M."/>
            <person name="Gundlach H."/>
            <person name="Van Bel M."/>
            <person name="Meyberg R."/>
            <person name="Vives C."/>
            <person name="Morata J."/>
            <person name="Symeonidi A."/>
            <person name="Hiss M."/>
            <person name="Muchero W."/>
            <person name="Kamisugi Y."/>
            <person name="Saleh O."/>
            <person name="Blanc G."/>
            <person name="Decker E.L."/>
            <person name="van Gessel N."/>
            <person name="Grimwood J."/>
            <person name="Hayes R.D."/>
            <person name="Graham S.W."/>
            <person name="Gunter L.E."/>
            <person name="McDaniel S.F."/>
            <person name="Hoernstein S.N.W."/>
            <person name="Larsson A."/>
            <person name="Li F.W."/>
            <person name="Perroud P.F."/>
            <person name="Phillips J."/>
            <person name="Ranjan P."/>
            <person name="Rokshar D.S."/>
            <person name="Rothfels C.J."/>
            <person name="Schneider L."/>
            <person name="Shu S."/>
            <person name="Stevenson D.W."/>
            <person name="Thummler F."/>
            <person name="Tillich M."/>
            <person name="Villarreal Aguilar J.C."/>
            <person name="Widiez T."/>
            <person name="Wong G.K."/>
            <person name="Wymore A."/>
            <person name="Zhang Y."/>
            <person name="Zimmer A.D."/>
            <person name="Quatrano R.S."/>
            <person name="Mayer K.F.X."/>
            <person name="Goodstein D."/>
            <person name="Casacuberta J.M."/>
            <person name="Vandepoele K."/>
            <person name="Reski R."/>
            <person name="Cuming A.C."/>
            <person name="Tuskan G.A."/>
            <person name="Maumus F."/>
            <person name="Salse J."/>
            <person name="Schmutz J."/>
            <person name="Rensing S.A."/>
        </authorList>
    </citation>
    <scope>NUCLEOTIDE SEQUENCE [LARGE SCALE GENOMIC DNA]</scope>
    <source>
        <strain evidence="15 16">cv. Gransden 2004</strain>
    </source>
</reference>
<name>A0A2K1K441_PHYPA</name>
<dbReference type="InterPro" id="IPR002908">
    <property type="entry name" value="Frataxin/CyaY"/>
</dbReference>
<dbReference type="PANTHER" id="PTHR16821">
    <property type="entry name" value="FRATAXIN"/>
    <property type="match status" value="1"/>
</dbReference>
<dbReference type="GO" id="GO:0008199">
    <property type="term" value="F:ferric iron binding"/>
    <property type="evidence" value="ECO:0000318"/>
    <property type="project" value="GO_Central"/>
</dbReference>
<feature type="signal peptide" evidence="13">
    <location>
        <begin position="1"/>
        <end position="19"/>
    </location>
</feature>
<evidence type="ECO:0000313" key="16">
    <source>
        <dbReference type="Proteomes" id="UP000006727"/>
    </source>
</evidence>
<sequence length="243" mass="26472">MRVAKASSLLLLRCRLVSLLSHLVDHFSGTKKTTDMRRILVEFSRRVCLNAAIARPIAAIDGAINGGARSCSGVLRESNVVVTVISRSTCSGGLKNGFSAWSIGCRQSGIGGSQLRLFSSGLSDAESGALVSEEKFHSLANDTLDTLQEKIEAYGEDLDVDGFDLDYSDGVMTVRLGDKGTYVLNKQTPNRQLWLSSPVSGPARFDWNMSENLWIYRRTKAELISLLEEELSELLGSPVALKN</sequence>
<dbReference type="RefSeq" id="XP_024383671.1">
    <property type="nucleotide sequence ID" value="XM_024527903.2"/>
</dbReference>
<dbReference type="EnsemblPlants" id="Pp3c9_21390V3.4">
    <property type="protein sequence ID" value="Pp3c9_21390V3.4"/>
    <property type="gene ID" value="Pp3c9_21390"/>
</dbReference>
<keyword evidence="5" id="KW-0813">Transport</keyword>
<dbReference type="STRING" id="3218.A0A2K1K441"/>
<protein>
    <recommendedName>
        <fullName evidence="3">ferroxidase</fullName>
        <ecNumber evidence="3">1.16.3.1</ecNumber>
    </recommendedName>
</protein>
<evidence type="ECO:0000256" key="2">
    <source>
        <dbReference type="ARBA" id="ARBA00008183"/>
    </source>
</evidence>
<keyword evidence="11" id="KW-0496">Mitochondrion</keyword>
<dbReference type="GO" id="GO:0051537">
    <property type="term" value="F:2 iron, 2 sulfur cluster binding"/>
    <property type="evidence" value="ECO:0000318"/>
    <property type="project" value="GO_Central"/>
</dbReference>
<dbReference type="Gramene" id="Pp3c9_21390V3.4">
    <property type="protein sequence ID" value="Pp3c9_21390V3.4"/>
    <property type="gene ID" value="Pp3c9_21390"/>
</dbReference>
<evidence type="ECO:0000256" key="6">
    <source>
        <dbReference type="ARBA" id="ARBA00022496"/>
    </source>
</evidence>
<dbReference type="PRINTS" id="PR00904">
    <property type="entry name" value="FRATAXIN"/>
</dbReference>
<feature type="chain" id="PRO_5044576389" description="ferroxidase" evidence="13">
    <location>
        <begin position="20"/>
        <end position="243"/>
    </location>
</feature>
<dbReference type="EC" id="1.16.3.1" evidence="3"/>
<reference evidence="14 16" key="1">
    <citation type="journal article" date="2008" name="Science">
        <title>The Physcomitrella genome reveals evolutionary insights into the conquest of land by plants.</title>
        <authorList>
            <person name="Rensing S."/>
            <person name="Lang D."/>
            <person name="Zimmer A."/>
            <person name="Terry A."/>
            <person name="Salamov A."/>
            <person name="Shapiro H."/>
            <person name="Nishiyama T."/>
            <person name="Perroud P.-F."/>
            <person name="Lindquist E."/>
            <person name="Kamisugi Y."/>
            <person name="Tanahashi T."/>
            <person name="Sakakibara K."/>
            <person name="Fujita T."/>
            <person name="Oishi K."/>
            <person name="Shin-I T."/>
            <person name="Kuroki Y."/>
            <person name="Toyoda A."/>
            <person name="Suzuki Y."/>
            <person name="Hashimoto A."/>
            <person name="Yamaguchi K."/>
            <person name="Sugano A."/>
            <person name="Kohara Y."/>
            <person name="Fujiyama A."/>
            <person name="Anterola A."/>
            <person name="Aoki S."/>
            <person name="Ashton N."/>
            <person name="Barbazuk W.B."/>
            <person name="Barker E."/>
            <person name="Bennetzen J."/>
            <person name="Bezanilla M."/>
            <person name="Blankenship R."/>
            <person name="Cho S.H."/>
            <person name="Dutcher S."/>
            <person name="Estelle M."/>
            <person name="Fawcett J.A."/>
            <person name="Gundlach H."/>
            <person name="Hanada K."/>
            <person name="Heyl A."/>
            <person name="Hicks K.A."/>
            <person name="Hugh J."/>
            <person name="Lohr M."/>
            <person name="Mayer K."/>
            <person name="Melkozernov A."/>
            <person name="Murata T."/>
            <person name="Nelson D."/>
            <person name="Pils B."/>
            <person name="Prigge M."/>
            <person name="Reiss B."/>
            <person name="Renner T."/>
            <person name="Rombauts S."/>
            <person name="Rushton P."/>
            <person name="Sanderfoot A."/>
            <person name="Schween G."/>
            <person name="Shiu S.-H."/>
            <person name="Stueber K."/>
            <person name="Theodoulou F.L."/>
            <person name="Tu H."/>
            <person name="Van de Peer Y."/>
            <person name="Verrier P.J."/>
            <person name="Waters E."/>
            <person name="Wood A."/>
            <person name="Yang L."/>
            <person name="Cove D."/>
            <person name="Cuming A."/>
            <person name="Hasebe M."/>
            <person name="Lucas S."/>
            <person name="Mishler D.B."/>
            <person name="Reski R."/>
            <person name="Grigoriev I."/>
            <person name="Quatrano R.S."/>
            <person name="Boore J.L."/>
        </authorList>
    </citation>
    <scope>NUCLEOTIDE SEQUENCE [LARGE SCALE GENOMIC DNA]</scope>
    <source>
        <strain evidence="15 16">cv. Gransden 2004</strain>
    </source>
</reference>
<dbReference type="InterPro" id="IPR017789">
    <property type="entry name" value="Frataxin"/>
</dbReference>
<keyword evidence="6" id="KW-0410">Iron transport</keyword>
<evidence type="ECO:0000256" key="8">
    <source>
        <dbReference type="ARBA" id="ARBA00023002"/>
    </source>
</evidence>
<gene>
    <name evidence="15" type="primary">LOC112286219</name>
    <name evidence="14" type="ORF">PHYPA_013017</name>
</gene>
<evidence type="ECO:0000256" key="10">
    <source>
        <dbReference type="ARBA" id="ARBA00023065"/>
    </source>
</evidence>
<dbReference type="NCBIfam" id="TIGR03421">
    <property type="entry name" value="FeS_CyaY"/>
    <property type="match status" value="1"/>
</dbReference>
<dbReference type="Gene3D" id="3.30.920.10">
    <property type="entry name" value="Frataxin/CyaY"/>
    <property type="match status" value="1"/>
</dbReference>
<keyword evidence="8" id="KW-0560">Oxidoreductase</keyword>
<dbReference type="Pfam" id="PF01491">
    <property type="entry name" value="Frataxin_Cyay"/>
    <property type="match status" value="1"/>
</dbReference>
<comment type="catalytic activity">
    <reaction evidence="12">
        <text>4 Fe(2+) + O2 + 4 H(+) = 4 Fe(3+) + 2 H2O</text>
        <dbReference type="Rhea" id="RHEA:11148"/>
        <dbReference type="ChEBI" id="CHEBI:15377"/>
        <dbReference type="ChEBI" id="CHEBI:15378"/>
        <dbReference type="ChEBI" id="CHEBI:15379"/>
        <dbReference type="ChEBI" id="CHEBI:29033"/>
        <dbReference type="ChEBI" id="CHEBI:29034"/>
        <dbReference type="EC" id="1.16.3.1"/>
    </reaction>
</comment>
<dbReference type="NCBIfam" id="TIGR03422">
    <property type="entry name" value="mito_frataxin"/>
    <property type="match status" value="1"/>
</dbReference>
<proteinExistence type="inferred from homology"/>
<comment type="subcellular location">
    <subcellularLocation>
        <location evidence="1">Mitochondrion</location>
    </subcellularLocation>
</comment>
<dbReference type="Proteomes" id="UP000006727">
    <property type="component" value="Chromosome 9"/>
</dbReference>
<evidence type="ECO:0000256" key="4">
    <source>
        <dbReference type="ARBA" id="ARBA00022434"/>
    </source>
</evidence>
<dbReference type="OrthoDB" id="1897642at2759"/>
<dbReference type="Gramene" id="Pp3c9_21390V3.1">
    <property type="protein sequence ID" value="Pp3c9_21390V3.1"/>
    <property type="gene ID" value="Pp3c9_21390"/>
</dbReference>
<comment type="similarity">
    <text evidence="2">Belongs to the frataxin family.</text>
</comment>
<dbReference type="SMART" id="SM01219">
    <property type="entry name" value="Frataxin_Cyay"/>
    <property type="match status" value="1"/>
</dbReference>
<evidence type="ECO:0000256" key="12">
    <source>
        <dbReference type="ARBA" id="ARBA00047990"/>
    </source>
</evidence>
<dbReference type="PROSITE" id="PS01344">
    <property type="entry name" value="FRATAXIN_1"/>
    <property type="match status" value="1"/>
</dbReference>
<keyword evidence="7" id="KW-0809">Transit peptide</keyword>
<keyword evidence="16" id="KW-1185">Reference proteome</keyword>
<keyword evidence="4" id="KW-0409">Iron storage</keyword>
<keyword evidence="13" id="KW-0732">Signal</keyword>
<organism evidence="14">
    <name type="scientific">Physcomitrium patens</name>
    <name type="common">Spreading-leaved earth moss</name>
    <name type="synonym">Physcomitrella patens</name>
    <dbReference type="NCBI Taxonomy" id="3218"/>
    <lineage>
        <taxon>Eukaryota</taxon>
        <taxon>Viridiplantae</taxon>
        <taxon>Streptophyta</taxon>
        <taxon>Embryophyta</taxon>
        <taxon>Bryophyta</taxon>
        <taxon>Bryophytina</taxon>
        <taxon>Bryopsida</taxon>
        <taxon>Funariidae</taxon>
        <taxon>Funariales</taxon>
        <taxon>Funariaceae</taxon>
        <taxon>Physcomitrium</taxon>
    </lineage>
</organism>
<reference evidence="15" key="3">
    <citation type="submission" date="2020-12" db="UniProtKB">
        <authorList>
            <consortium name="EnsemblPlants"/>
        </authorList>
    </citation>
    <scope>IDENTIFICATION</scope>
</reference>
<dbReference type="PROSITE" id="PS50810">
    <property type="entry name" value="FRATAXIN_2"/>
    <property type="match status" value="1"/>
</dbReference>
<evidence type="ECO:0000256" key="1">
    <source>
        <dbReference type="ARBA" id="ARBA00004173"/>
    </source>
</evidence>
<dbReference type="AlphaFoldDB" id="A0A2K1K441"/>
<keyword evidence="9" id="KW-0408">Iron</keyword>
<dbReference type="EMBL" id="ABEU02000009">
    <property type="protein sequence ID" value="PNR48540.1"/>
    <property type="molecule type" value="Genomic_DNA"/>
</dbReference>
<evidence type="ECO:0000256" key="13">
    <source>
        <dbReference type="SAM" id="SignalP"/>
    </source>
</evidence>
<dbReference type="PaxDb" id="3218-PP1S316_17V6.1"/>
<dbReference type="GO" id="GO:0006879">
    <property type="term" value="P:intracellular iron ion homeostasis"/>
    <property type="evidence" value="ECO:0007669"/>
    <property type="project" value="UniProtKB-KW"/>
</dbReference>
<dbReference type="GO" id="GO:0005739">
    <property type="term" value="C:mitochondrion"/>
    <property type="evidence" value="ECO:0000318"/>
    <property type="project" value="GO_Central"/>
</dbReference>
<dbReference type="PANTHER" id="PTHR16821:SF2">
    <property type="entry name" value="FRATAXIN, MITOCHONDRIAL"/>
    <property type="match status" value="1"/>
</dbReference>
<keyword evidence="10" id="KW-0406">Ion transport</keyword>
<dbReference type="EnsemblPlants" id="Pp3c9_21390V3.1">
    <property type="protein sequence ID" value="Pp3c9_21390V3.1"/>
    <property type="gene ID" value="Pp3c9_21390"/>
</dbReference>
<dbReference type="GeneID" id="112286219"/>
<dbReference type="SUPFAM" id="SSF55387">
    <property type="entry name" value="Frataxin/Nqo15-like"/>
    <property type="match status" value="1"/>
</dbReference>
<dbReference type="GO" id="GO:0006826">
    <property type="term" value="P:iron ion transport"/>
    <property type="evidence" value="ECO:0007669"/>
    <property type="project" value="UniProtKB-KW"/>
</dbReference>
<evidence type="ECO:0000256" key="3">
    <source>
        <dbReference type="ARBA" id="ARBA00013107"/>
    </source>
</evidence>
<evidence type="ECO:0000256" key="7">
    <source>
        <dbReference type="ARBA" id="ARBA00022946"/>
    </source>
</evidence>
<dbReference type="GO" id="GO:0008198">
    <property type="term" value="F:ferrous iron binding"/>
    <property type="evidence" value="ECO:0000318"/>
    <property type="project" value="GO_Central"/>
</dbReference>
<evidence type="ECO:0000313" key="14">
    <source>
        <dbReference type="EMBL" id="PNR48540.1"/>
    </source>
</evidence>